<feature type="transmembrane region" description="Helical" evidence="1">
    <location>
        <begin position="362"/>
        <end position="381"/>
    </location>
</feature>
<feature type="transmembrane region" description="Helical" evidence="1">
    <location>
        <begin position="329"/>
        <end position="350"/>
    </location>
</feature>
<name>A0A2N5CZ34_9CAUL</name>
<dbReference type="RefSeq" id="WP_101711631.1">
    <property type="nucleotide sequence ID" value="NZ_CP026100.1"/>
</dbReference>
<evidence type="ECO:0000256" key="1">
    <source>
        <dbReference type="SAM" id="Phobius"/>
    </source>
</evidence>
<feature type="signal peptide" evidence="2">
    <location>
        <begin position="1"/>
        <end position="23"/>
    </location>
</feature>
<dbReference type="GO" id="GO:0006508">
    <property type="term" value="P:proteolysis"/>
    <property type="evidence" value="ECO:0007669"/>
    <property type="project" value="InterPro"/>
</dbReference>
<keyword evidence="1" id="KW-1133">Transmembrane helix</keyword>
<dbReference type="Gene3D" id="3.40.630.10">
    <property type="entry name" value="Zn peptidases"/>
    <property type="match status" value="1"/>
</dbReference>
<evidence type="ECO:0000256" key="2">
    <source>
        <dbReference type="SAM" id="SignalP"/>
    </source>
</evidence>
<sequence length="808" mass="83563">MKAIRLLGFWICLLLGLALAALAQRSPAVTPASAPPDAFSAARAMADVRVIALRPHPTGSTDIVRVRDHLMARISSLGLELSVRADEGYTTPRNDGRWMAAGAVQNVIGVLPGADRSKPAVLIMSHYDSVANSPGAADDAAGVAAALEVARALKAGPTPVRDVIFLFTDGEEQGLLGADAFFARDPLRQKVGVVINMEARGDSGRAAMFQTGPQNGALMALFAREARRPAANSLAAAVYDKMPNDTDFTHAVKAGLPGLNFAFIDDQLAYHTPLAKADHLDQGSLQHFGDQVLPTARALASGADLPGKAPNAVYSDVFGLFLVSYPIEVAWGLLALAGVLVLYALVRGLMIRGTSVVELLKGLSGFLLVGTSGALVLHLTGKLLHIADLQAHYALLGRFDPLLLGCTAILVGVALAVVIGQAKGAARIWPSLLALAAGGATCLVGGPPALDPVGVGLGAASAMLVWASLGKPVGVLGAWIGALVGLLALAVATMVLLPGGSVMTTWPLLVAALAAVLVLAKGGTRDRRVAWALTACVALAAIVVVVQVGAWGGWTFAGLGVTLPAILAAFGLLALPALIPLAHDFSALKLAAIPATLVAALGGGLVAYAVLAGATTARPELTEAAHLSDLSSGQAWRISTLPRLDAWSRGALAAQGGTPVQRDLPPFFRSKVWMAEARPVPLDPPQLILEQAGERLLVRVIPGPGAEYVTLRIKPDGMLAGARLNGRPIPLTTKRGEWTSLTYHAPDPNGVTLSFSRLNGTGRVEAAALETREGWPRAAPSPGAKPDGLMGWGLSDKTLVLTRASVSW</sequence>
<evidence type="ECO:0000313" key="7">
    <source>
        <dbReference type="Proteomes" id="UP000281192"/>
    </source>
</evidence>
<feature type="transmembrane region" description="Helical" evidence="1">
    <location>
        <begin position="426"/>
        <end position="446"/>
    </location>
</feature>
<dbReference type="GO" id="GO:0008235">
    <property type="term" value="F:metalloexopeptidase activity"/>
    <property type="evidence" value="ECO:0007669"/>
    <property type="project" value="InterPro"/>
</dbReference>
<feature type="chain" id="PRO_5044578119" evidence="2">
    <location>
        <begin position="24"/>
        <end position="808"/>
    </location>
</feature>
<dbReference type="EMBL" id="CP026100">
    <property type="protein sequence ID" value="AYV45246.1"/>
    <property type="molecule type" value="Genomic_DNA"/>
</dbReference>
<evidence type="ECO:0000313" key="4">
    <source>
        <dbReference type="EMBL" id="AYV45246.1"/>
    </source>
</evidence>
<dbReference type="PANTHER" id="PTHR12147">
    <property type="entry name" value="METALLOPEPTIDASE M28 FAMILY MEMBER"/>
    <property type="match status" value="1"/>
</dbReference>
<reference evidence="4 7" key="2">
    <citation type="submission" date="2018-01" db="EMBL/GenBank/DDBJ databases">
        <title>Complete genome sequence of Caulobacter flavus RHGG3.</title>
        <authorList>
            <person name="Yang E."/>
        </authorList>
    </citation>
    <scope>NUCLEOTIDE SEQUENCE [LARGE SCALE GENOMIC DNA]</scope>
    <source>
        <strain evidence="4 7">RHGG3</strain>
    </source>
</reference>
<dbReference type="Proteomes" id="UP000234483">
    <property type="component" value="Unassembled WGS sequence"/>
</dbReference>
<keyword evidence="1" id="KW-0472">Membrane</keyword>
<keyword evidence="7" id="KW-1185">Reference proteome</keyword>
<feature type="transmembrane region" description="Helical" evidence="1">
    <location>
        <begin position="476"/>
        <end position="497"/>
    </location>
</feature>
<dbReference type="Proteomes" id="UP000281192">
    <property type="component" value="Chromosome"/>
</dbReference>
<feature type="transmembrane region" description="Helical" evidence="1">
    <location>
        <begin position="590"/>
        <end position="611"/>
    </location>
</feature>
<dbReference type="InterPro" id="IPR045175">
    <property type="entry name" value="M28_fam"/>
</dbReference>
<feature type="transmembrane region" description="Helical" evidence="1">
    <location>
        <begin position="556"/>
        <end position="578"/>
    </location>
</feature>
<dbReference type="KEGG" id="cfh:C1707_02740"/>
<organism evidence="5 6">
    <name type="scientific">Caulobacter flavus</name>
    <dbReference type="NCBI Taxonomy" id="1679497"/>
    <lineage>
        <taxon>Bacteria</taxon>
        <taxon>Pseudomonadati</taxon>
        <taxon>Pseudomonadota</taxon>
        <taxon>Alphaproteobacteria</taxon>
        <taxon>Caulobacterales</taxon>
        <taxon>Caulobacteraceae</taxon>
        <taxon>Caulobacter</taxon>
    </lineage>
</organism>
<reference evidence="5 6" key="1">
    <citation type="submission" date="2017-12" db="EMBL/GenBank/DDBJ databases">
        <title>The genome sequence of Caulobacter flavus CGMCC1 15093.</title>
        <authorList>
            <person name="Gao J."/>
            <person name="Mao X."/>
            <person name="Sun J."/>
        </authorList>
    </citation>
    <scope>NUCLEOTIDE SEQUENCE [LARGE SCALE GENOMIC DNA]</scope>
    <source>
        <strain evidence="5 6">CGMCC1 15093</strain>
    </source>
</reference>
<dbReference type="Pfam" id="PF04389">
    <property type="entry name" value="Peptidase_M28"/>
    <property type="match status" value="1"/>
</dbReference>
<feature type="transmembrane region" description="Helical" evidence="1">
    <location>
        <begin position="529"/>
        <end position="550"/>
    </location>
</feature>
<feature type="transmembrane region" description="Helical" evidence="1">
    <location>
        <begin position="401"/>
        <end position="419"/>
    </location>
</feature>
<evidence type="ECO:0000313" key="5">
    <source>
        <dbReference type="EMBL" id="PLR19073.1"/>
    </source>
</evidence>
<keyword evidence="2" id="KW-0732">Signal</keyword>
<feature type="transmembrane region" description="Helical" evidence="1">
    <location>
        <begin position="452"/>
        <end position="469"/>
    </location>
</feature>
<evidence type="ECO:0000313" key="6">
    <source>
        <dbReference type="Proteomes" id="UP000234483"/>
    </source>
</evidence>
<dbReference type="InterPro" id="IPR007484">
    <property type="entry name" value="Peptidase_M28"/>
</dbReference>
<gene>
    <name evidence="4" type="ORF">C1707_02740</name>
    <name evidence="5" type="ORF">CFHF_03430</name>
</gene>
<dbReference type="EMBL" id="PJRQ01000008">
    <property type="protein sequence ID" value="PLR19073.1"/>
    <property type="molecule type" value="Genomic_DNA"/>
</dbReference>
<dbReference type="PANTHER" id="PTHR12147:SF26">
    <property type="entry name" value="PEPTIDASE M28 DOMAIN-CONTAINING PROTEIN"/>
    <property type="match status" value="1"/>
</dbReference>
<dbReference type="AlphaFoldDB" id="A0A2N5CZ34"/>
<evidence type="ECO:0000259" key="3">
    <source>
        <dbReference type="Pfam" id="PF04389"/>
    </source>
</evidence>
<dbReference type="OrthoDB" id="9778250at2"/>
<proteinExistence type="predicted"/>
<accession>A0A2N5CZ34</accession>
<dbReference type="SUPFAM" id="SSF53187">
    <property type="entry name" value="Zn-dependent exopeptidases"/>
    <property type="match status" value="1"/>
</dbReference>
<protein>
    <submittedName>
        <fullName evidence="5">Peptidase M20</fullName>
    </submittedName>
</protein>
<feature type="transmembrane region" description="Helical" evidence="1">
    <location>
        <begin position="503"/>
        <end position="520"/>
    </location>
</feature>
<feature type="domain" description="Peptidase M28" evidence="3">
    <location>
        <begin position="106"/>
        <end position="294"/>
    </location>
</feature>
<keyword evidence="1" id="KW-0812">Transmembrane</keyword>